<feature type="compositionally biased region" description="Pro residues" evidence="1">
    <location>
        <begin position="83"/>
        <end position="93"/>
    </location>
</feature>
<comment type="caution">
    <text evidence="2">The sequence shown here is derived from an EMBL/GenBank/DDBJ whole genome shotgun (WGS) entry which is preliminary data.</text>
</comment>
<gene>
    <name evidence="2" type="ORF">ALO91_102666</name>
</gene>
<dbReference type="EMBL" id="LJPM01000524">
    <property type="protein sequence ID" value="KPW11291.1"/>
    <property type="molecule type" value="Genomic_DNA"/>
</dbReference>
<sequence>MFMDVAQDAQQDITGTRREACQDGGVKGKSGKQSGKPRFGGVFFVCVLTIRCSFCSQHTMLCPQCNACPDPLPRKNNGAVPEPVEPSPPGRVD</sequence>
<feature type="region of interest" description="Disordered" evidence="1">
    <location>
        <begin position="73"/>
        <end position="93"/>
    </location>
</feature>
<name>A0A0P9L3V0_PSESX</name>
<evidence type="ECO:0000313" key="2">
    <source>
        <dbReference type="EMBL" id="KPW11291.1"/>
    </source>
</evidence>
<proteinExistence type="predicted"/>
<feature type="region of interest" description="Disordered" evidence="1">
    <location>
        <begin position="1"/>
        <end position="39"/>
    </location>
</feature>
<evidence type="ECO:0000256" key="1">
    <source>
        <dbReference type="SAM" id="MobiDB-lite"/>
    </source>
</evidence>
<protein>
    <submittedName>
        <fullName evidence="2">Uncharacterized protein</fullName>
    </submittedName>
</protein>
<dbReference type="PATRIC" id="fig|199198.5.peg.59"/>
<dbReference type="AlphaFoldDB" id="A0A0P9L3V0"/>
<evidence type="ECO:0000313" key="3">
    <source>
        <dbReference type="Proteomes" id="UP000050297"/>
    </source>
</evidence>
<accession>A0A0P9L3V0</accession>
<dbReference type="Proteomes" id="UP000050297">
    <property type="component" value="Unassembled WGS sequence"/>
</dbReference>
<reference evidence="2 3" key="1">
    <citation type="submission" date="2015-09" db="EMBL/GenBank/DDBJ databases">
        <title>Genome announcement of multiple Pseudomonas syringae strains.</title>
        <authorList>
            <person name="Thakur S."/>
            <person name="Wang P.W."/>
            <person name="Gong Y."/>
            <person name="Weir B.S."/>
            <person name="Guttman D.S."/>
        </authorList>
    </citation>
    <scope>NUCLEOTIDE SEQUENCE [LARGE SCALE GENOMIC DNA]</scope>
    <source>
        <strain evidence="2 3">ICMP2802</strain>
    </source>
</reference>
<organism evidence="2 3">
    <name type="scientific">Pseudomonas syringae pv. aceris</name>
    <dbReference type="NCBI Taxonomy" id="199198"/>
    <lineage>
        <taxon>Bacteria</taxon>
        <taxon>Pseudomonadati</taxon>
        <taxon>Pseudomonadota</taxon>
        <taxon>Gammaproteobacteria</taxon>
        <taxon>Pseudomonadales</taxon>
        <taxon>Pseudomonadaceae</taxon>
        <taxon>Pseudomonas</taxon>
        <taxon>Pseudomonas syringae</taxon>
    </lineage>
</organism>